<dbReference type="GO" id="GO:0030422">
    <property type="term" value="P:siRNA processing"/>
    <property type="evidence" value="ECO:0007669"/>
    <property type="project" value="TreeGrafter"/>
</dbReference>
<dbReference type="GO" id="GO:0031380">
    <property type="term" value="C:nuclear RNA-directed RNA polymerase complex"/>
    <property type="evidence" value="ECO:0007669"/>
    <property type="project" value="TreeGrafter"/>
</dbReference>
<dbReference type="InterPro" id="IPR007855">
    <property type="entry name" value="RDRP"/>
</dbReference>
<feature type="compositionally biased region" description="Polar residues" evidence="2">
    <location>
        <begin position="285"/>
        <end position="298"/>
    </location>
</feature>
<feature type="compositionally biased region" description="Polar residues" evidence="2">
    <location>
        <begin position="164"/>
        <end position="176"/>
    </location>
</feature>
<protein>
    <recommendedName>
        <fullName evidence="1">RNA-dependent RNA polymerase</fullName>
        <ecNumber evidence="1">2.7.7.48</ecNumber>
    </recommendedName>
</protein>
<feature type="region of interest" description="Disordered" evidence="2">
    <location>
        <begin position="1173"/>
        <end position="1199"/>
    </location>
</feature>
<dbReference type="STRING" id="1442371.A0A0D2IUP0"/>
<dbReference type="Proteomes" id="UP000053411">
    <property type="component" value="Unassembled WGS sequence"/>
</dbReference>
<evidence type="ECO:0000313" key="4">
    <source>
        <dbReference type="EMBL" id="KIY00772.1"/>
    </source>
</evidence>
<keyword evidence="1" id="KW-0696">RNA-directed RNA polymerase</keyword>
<dbReference type="OrthoDB" id="10055769at2759"/>
<feature type="region of interest" description="Disordered" evidence="2">
    <location>
        <begin position="278"/>
        <end position="300"/>
    </location>
</feature>
<dbReference type="Pfam" id="PF05183">
    <property type="entry name" value="RdRP"/>
    <property type="match status" value="1"/>
</dbReference>
<accession>A0A0D2IUP0</accession>
<feature type="compositionally biased region" description="Basic and acidic residues" evidence="2">
    <location>
        <begin position="180"/>
        <end position="192"/>
    </location>
</feature>
<evidence type="ECO:0000259" key="3">
    <source>
        <dbReference type="Pfam" id="PF05183"/>
    </source>
</evidence>
<organism evidence="4 5">
    <name type="scientific">Fonsecaea multimorphosa CBS 102226</name>
    <dbReference type="NCBI Taxonomy" id="1442371"/>
    <lineage>
        <taxon>Eukaryota</taxon>
        <taxon>Fungi</taxon>
        <taxon>Dikarya</taxon>
        <taxon>Ascomycota</taxon>
        <taxon>Pezizomycotina</taxon>
        <taxon>Eurotiomycetes</taxon>
        <taxon>Chaetothyriomycetidae</taxon>
        <taxon>Chaetothyriales</taxon>
        <taxon>Herpotrichiellaceae</taxon>
        <taxon>Fonsecaea</taxon>
    </lineage>
</organism>
<evidence type="ECO:0000313" key="5">
    <source>
        <dbReference type="Proteomes" id="UP000053411"/>
    </source>
</evidence>
<sequence>MPPTPKEISNNIDQAIDGLNAQWDLRLPRFHGGQTAPADESERLAANCSNKIRFLCFRTDITKTVLLDFEQRARHVYSDWVFKTSQVPGTLPVLPVVKSLVARKAGLVRPTDSQRCALVKLLDTILEENYQLARLSSDYSTEPGSTSAAPFVTAPTTPVREAVSTRQESFSTPSRNTLRKSHDQNNTRDEPQLKSPLTVSSKRTIGSPNGVSLLPEFEFQSAHILPQQNKRQQTLSEFRQFRPVSAPPPPEIRSLQVPDPISFESVISPAVSSIFSTADEGIGGKQSNDTSMVSSQAEDSPDLFPTQECMELFEDEQFSTSFSELSKAPTPFDPTDLESNGPFRKQAILPSHVPFWYCWELHRLAPLFGLRPIELYKKFEEIHKKPPASAEEFWRVVKEFCRAKALQPLPHKSDLPSWIVQDDKYMDEKTHRVAHFTAALDWNEDCSPSVLTLRLNPIQLVQSSRFYRKFGADRFLALDGPPFRLPDRLRRLSPKSVPSYDKVIDFLASNSHFIAGRLWRICFVEKSKNKTGRNKVQTRRSRIILFAETGFDIVPRPLSGLKLSDIKLNGQYQNITRQELMQWHMPLNANADSMDLKLFSRWSIGFSRTTPTIELKRHEFLYRHDELGDESSDGSKRKVMNDGCALMSYSLAKAIWAAYGGEGEPPSAVQGRISGGKGLWLVDYENKYAHISERGYWIEVSESQLKIKPHPRDRDDADDDAALRTFEVLKFAAECKQAQLNIQLINILEDRGVPREVFQEALQSDVQSFSKTLIEAMKDPRCLRLWMQEHAHSSRLEAKKVLGSFPCSNKEQMKFLLESGFHPQTCRKLITNAYRLLLDYMTNYVEKMWIQIPHSTAVFCAPDPLGVLAPGEVFLGSSTPITHPVTGLRETTLEGLELLVARNPAHLASDMQRCRAVYKHELRHYKNVILFSVKGAIPLASLLSGGDYDAQGTEALTYSLASYLGDVVTCIWDPDIVRHFRNTDMPQLPKEIECGMVQCSEPISETFKIGRPHDEAFEDYFRKCIAFNARPNLLGYCATEHEKLVYALSRTREPNKLMNSGAVKLAALAGFLVDSVKQGWELTEAKWHGVRRDASGKSRLRDPDYKARTASSKPGAYLNVIDYLKFDVAETLKEHVLREFVRMEKDKKVLYYDRDLSQRWHYWLSPIEEDKAENRRAGQSRSEQDTSHTAGSLRQPHKAPGAADLEILTDVLEGKQGLLEQIKAIKELWSTFQFRSEPTPNENKDWGEYSLAVATVYEEFRAIRPKRLDHELVRRYDAEKGRRFSEWDLLKASCLHKEVCSKGDCPNWVWYVAGRELCHLKALQHAGDNRIIVSEIHDLYKVDTKYARALLEGCLDEEGDEENVFDEEDLMDDDVGLEMD</sequence>
<keyword evidence="5" id="KW-1185">Reference proteome</keyword>
<keyword evidence="1" id="KW-0808">Transferase</keyword>
<feature type="compositionally biased region" description="Basic and acidic residues" evidence="2">
    <location>
        <begin position="1173"/>
        <end position="1186"/>
    </location>
</feature>
<keyword evidence="1" id="KW-0548">Nucleotidyltransferase</keyword>
<dbReference type="VEuPathDB" id="FungiDB:Z520_03437"/>
<evidence type="ECO:0000256" key="1">
    <source>
        <dbReference type="RuleBase" id="RU363098"/>
    </source>
</evidence>
<comment type="similarity">
    <text evidence="1">Belongs to the RdRP family.</text>
</comment>
<dbReference type="EMBL" id="KN848066">
    <property type="protein sequence ID" value="KIY00772.1"/>
    <property type="molecule type" value="Genomic_DNA"/>
</dbReference>
<dbReference type="GO" id="GO:0003723">
    <property type="term" value="F:RNA binding"/>
    <property type="evidence" value="ECO:0007669"/>
    <property type="project" value="UniProtKB-KW"/>
</dbReference>
<dbReference type="RefSeq" id="XP_016634894.1">
    <property type="nucleotide sequence ID" value="XM_016773948.1"/>
</dbReference>
<proteinExistence type="inferred from homology"/>
<reference evidence="4 5" key="1">
    <citation type="submission" date="2015-01" db="EMBL/GenBank/DDBJ databases">
        <title>The Genome Sequence of Fonsecaea multimorphosa CBS 102226.</title>
        <authorList>
            <consortium name="The Broad Institute Genomics Platform"/>
            <person name="Cuomo C."/>
            <person name="de Hoog S."/>
            <person name="Gorbushina A."/>
            <person name="Stielow B."/>
            <person name="Teixiera M."/>
            <person name="Abouelleil A."/>
            <person name="Chapman S.B."/>
            <person name="Priest M."/>
            <person name="Young S.K."/>
            <person name="Wortman J."/>
            <person name="Nusbaum C."/>
            <person name="Birren B."/>
        </authorList>
    </citation>
    <scope>NUCLEOTIDE SEQUENCE [LARGE SCALE GENOMIC DNA]</scope>
    <source>
        <strain evidence="4 5">CBS 102226</strain>
    </source>
</reference>
<feature type="domain" description="RDRP core" evidence="3">
    <location>
        <begin position="452"/>
        <end position="1128"/>
    </location>
</feature>
<dbReference type="GeneID" id="27709183"/>
<gene>
    <name evidence="4" type="ORF">Z520_03437</name>
</gene>
<dbReference type="PANTHER" id="PTHR23079">
    <property type="entry name" value="RNA-DEPENDENT RNA POLYMERASE"/>
    <property type="match status" value="1"/>
</dbReference>
<feature type="compositionally biased region" description="Polar residues" evidence="2">
    <location>
        <begin position="138"/>
        <end position="148"/>
    </location>
</feature>
<keyword evidence="1" id="KW-0694">RNA-binding</keyword>
<dbReference type="GO" id="GO:0003968">
    <property type="term" value="F:RNA-directed RNA polymerase activity"/>
    <property type="evidence" value="ECO:0007669"/>
    <property type="project" value="UniProtKB-KW"/>
</dbReference>
<feature type="region of interest" description="Disordered" evidence="2">
    <location>
        <begin position="138"/>
        <end position="206"/>
    </location>
</feature>
<dbReference type="InterPro" id="IPR057596">
    <property type="entry name" value="RDRP_core"/>
</dbReference>
<dbReference type="EC" id="2.7.7.48" evidence="1"/>
<feature type="compositionally biased region" description="Polar residues" evidence="2">
    <location>
        <begin position="195"/>
        <end position="206"/>
    </location>
</feature>
<dbReference type="PANTHER" id="PTHR23079:SF14">
    <property type="entry name" value="RNA-DEPENDENT RNA POLYMERASE"/>
    <property type="match status" value="1"/>
</dbReference>
<name>A0A0D2IUP0_9EURO</name>
<comment type="catalytic activity">
    <reaction evidence="1">
        <text>RNA(n) + a ribonucleoside 5'-triphosphate = RNA(n+1) + diphosphate</text>
        <dbReference type="Rhea" id="RHEA:21248"/>
        <dbReference type="Rhea" id="RHEA-COMP:14527"/>
        <dbReference type="Rhea" id="RHEA-COMP:17342"/>
        <dbReference type="ChEBI" id="CHEBI:33019"/>
        <dbReference type="ChEBI" id="CHEBI:61557"/>
        <dbReference type="ChEBI" id="CHEBI:140395"/>
        <dbReference type="EC" id="2.7.7.48"/>
    </reaction>
</comment>
<evidence type="ECO:0000256" key="2">
    <source>
        <dbReference type="SAM" id="MobiDB-lite"/>
    </source>
</evidence>